<evidence type="ECO:0000256" key="1">
    <source>
        <dbReference type="ARBA" id="ARBA00004389"/>
    </source>
</evidence>
<name>A0A1F5P285_9BACT</name>
<evidence type="ECO:0000256" key="7">
    <source>
        <dbReference type="ARBA" id="ARBA00022692"/>
    </source>
</evidence>
<keyword evidence="6" id="KW-0808">Transferase</keyword>
<dbReference type="SUPFAM" id="SSF53448">
    <property type="entry name" value="Nucleotide-diphospho-sugar transferases"/>
    <property type="match status" value="1"/>
</dbReference>
<comment type="similarity">
    <text evidence="3">Belongs to the glycosyltransferase 2 family.</text>
</comment>
<comment type="subcellular location">
    <subcellularLocation>
        <location evidence="1">Endoplasmic reticulum membrane</location>
        <topology evidence="1">Single-pass membrane protein</topology>
    </subcellularLocation>
</comment>
<keyword evidence="11" id="KW-0472">Membrane</keyword>
<proteinExistence type="inferred from homology"/>
<evidence type="ECO:0000256" key="12">
    <source>
        <dbReference type="ARBA" id="ARBA00045097"/>
    </source>
</evidence>
<evidence type="ECO:0000256" key="2">
    <source>
        <dbReference type="ARBA" id="ARBA00004922"/>
    </source>
</evidence>
<keyword evidence="9" id="KW-0735">Signal-anchor</keyword>
<evidence type="ECO:0000313" key="14">
    <source>
        <dbReference type="EMBL" id="OGE83992.1"/>
    </source>
</evidence>
<dbReference type="PANTHER" id="PTHR10859">
    <property type="entry name" value="GLYCOSYL TRANSFERASE"/>
    <property type="match status" value="1"/>
</dbReference>
<organism evidence="14 15">
    <name type="scientific">Candidatus Doudnabacteria bacterium RIFCSPHIGHO2_01_FULL_49_9</name>
    <dbReference type="NCBI Taxonomy" id="1817827"/>
    <lineage>
        <taxon>Bacteria</taxon>
        <taxon>Candidatus Doudnaibacteriota</taxon>
    </lineage>
</organism>
<evidence type="ECO:0000256" key="10">
    <source>
        <dbReference type="ARBA" id="ARBA00022989"/>
    </source>
</evidence>
<dbReference type="GO" id="GO:0006487">
    <property type="term" value="P:protein N-linked glycosylation"/>
    <property type="evidence" value="ECO:0007669"/>
    <property type="project" value="TreeGrafter"/>
</dbReference>
<dbReference type="EC" id="2.4.1.117" evidence="4"/>
<evidence type="ECO:0000256" key="8">
    <source>
        <dbReference type="ARBA" id="ARBA00022824"/>
    </source>
</evidence>
<evidence type="ECO:0000256" key="3">
    <source>
        <dbReference type="ARBA" id="ARBA00006739"/>
    </source>
</evidence>
<dbReference type="InterPro" id="IPR035518">
    <property type="entry name" value="DPG_synthase"/>
</dbReference>
<dbReference type="InterPro" id="IPR001173">
    <property type="entry name" value="Glyco_trans_2-like"/>
</dbReference>
<evidence type="ECO:0000256" key="9">
    <source>
        <dbReference type="ARBA" id="ARBA00022968"/>
    </source>
</evidence>
<feature type="domain" description="Glycosyltransferase 2-like" evidence="13">
    <location>
        <begin position="9"/>
        <end position="181"/>
    </location>
</feature>
<dbReference type="Pfam" id="PF00535">
    <property type="entry name" value="Glycos_transf_2"/>
    <property type="match status" value="1"/>
</dbReference>
<comment type="catalytic activity">
    <reaction evidence="12">
        <text>a di-trans,poly-cis-dolichyl phosphate + UDP-alpha-D-glucose = a di-trans,poly-cis-dolichyl beta-D-glucosyl phosphate + UDP</text>
        <dbReference type="Rhea" id="RHEA:15401"/>
        <dbReference type="Rhea" id="RHEA-COMP:19498"/>
        <dbReference type="Rhea" id="RHEA-COMP:19502"/>
        <dbReference type="ChEBI" id="CHEBI:57525"/>
        <dbReference type="ChEBI" id="CHEBI:57683"/>
        <dbReference type="ChEBI" id="CHEBI:58223"/>
        <dbReference type="ChEBI" id="CHEBI:58885"/>
        <dbReference type="EC" id="2.4.1.117"/>
    </reaction>
    <physiologicalReaction direction="left-to-right" evidence="12">
        <dbReference type="Rhea" id="RHEA:15402"/>
    </physiologicalReaction>
</comment>
<evidence type="ECO:0000256" key="5">
    <source>
        <dbReference type="ARBA" id="ARBA00022676"/>
    </source>
</evidence>
<dbReference type="Proteomes" id="UP000176339">
    <property type="component" value="Unassembled WGS sequence"/>
</dbReference>
<keyword evidence="10" id="KW-1133">Transmembrane helix</keyword>
<protein>
    <recommendedName>
        <fullName evidence="4">dolichyl-phosphate beta-glucosyltransferase</fullName>
        <ecNumber evidence="4">2.4.1.117</ecNumber>
    </recommendedName>
</protein>
<comment type="caution">
    <text evidence="14">The sequence shown here is derived from an EMBL/GenBank/DDBJ whole genome shotgun (WGS) entry which is preliminary data.</text>
</comment>
<dbReference type="InterPro" id="IPR029044">
    <property type="entry name" value="Nucleotide-diphossugar_trans"/>
</dbReference>
<evidence type="ECO:0000313" key="15">
    <source>
        <dbReference type="Proteomes" id="UP000176339"/>
    </source>
</evidence>
<sequence length="246" mass="27860">MADKNPKLSIVIPAYNEGNRIQDTLTDVDKYLKAQKYPYEIIVVDNGSNDNTCDVVKEYQEKGIQNVVRLCLSKSVGAKGSAVKMGIMDYAKGDYVIFMDADNATPISEIEKLWPYLEKEYDVVIGSRYVSASNVTRKQPFYRILLSRLSNMLIQIMTVPGIKDTQLGFKAFRGHAAKDIFSRVSIPGWGFDMEVLTVARIRGYKIKEIGVTWRERGGSHVPLAAYLQSLRDLFKIKVRALMGKYR</sequence>
<gene>
    <name evidence="14" type="ORF">A2846_03065</name>
</gene>
<comment type="pathway">
    <text evidence="2">Protein modification; protein glycosylation.</text>
</comment>
<keyword evidence="8" id="KW-0256">Endoplasmic reticulum</keyword>
<evidence type="ECO:0000256" key="4">
    <source>
        <dbReference type="ARBA" id="ARBA00012583"/>
    </source>
</evidence>
<evidence type="ECO:0000256" key="6">
    <source>
        <dbReference type="ARBA" id="ARBA00022679"/>
    </source>
</evidence>
<evidence type="ECO:0000259" key="13">
    <source>
        <dbReference type="Pfam" id="PF00535"/>
    </source>
</evidence>
<evidence type="ECO:0000256" key="11">
    <source>
        <dbReference type="ARBA" id="ARBA00023136"/>
    </source>
</evidence>
<keyword evidence="7" id="KW-0812">Transmembrane</keyword>
<dbReference type="GO" id="GO:0004581">
    <property type="term" value="F:dolichyl-phosphate beta-glucosyltransferase activity"/>
    <property type="evidence" value="ECO:0007669"/>
    <property type="project" value="UniProtKB-EC"/>
</dbReference>
<dbReference type="PANTHER" id="PTHR10859:SF91">
    <property type="entry name" value="DOLICHYL-PHOSPHATE BETA-GLUCOSYLTRANSFERASE"/>
    <property type="match status" value="1"/>
</dbReference>
<reference evidence="14 15" key="1">
    <citation type="journal article" date="2016" name="Nat. Commun.">
        <title>Thousands of microbial genomes shed light on interconnected biogeochemical processes in an aquifer system.</title>
        <authorList>
            <person name="Anantharaman K."/>
            <person name="Brown C.T."/>
            <person name="Hug L.A."/>
            <person name="Sharon I."/>
            <person name="Castelle C.J."/>
            <person name="Probst A.J."/>
            <person name="Thomas B.C."/>
            <person name="Singh A."/>
            <person name="Wilkins M.J."/>
            <person name="Karaoz U."/>
            <person name="Brodie E.L."/>
            <person name="Williams K.H."/>
            <person name="Hubbard S.S."/>
            <person name="Banfield J.F."/>
        </authorList>
    </citation>
    <scope>NUCLEOTIDE SEQUENCE [LARGE SCALE GENOMIC DNA]</scope>
</reference>
<accession>A0A1F5P285</accession>
<dbReference type="CDD" id="cd04188">
    <property type="entry name" value="DPG_synthase"/>
    <property type="match status" value="1"/>
</dbReference>
<dbReference type="AlphaFoldDB" id="A0A1F5P285"/>
<dbReference type="EMBL" id="MFEN01000030">
    <property type="protein sequence ID" value="OGE83992.1"/>
    <property type="molecule type" value="Genomic_DNA"/>
</dbReference>
<dbReference type="Gene3D" id="3.90.550.10">
    <property type="entry name" value="Spore Coat Polysaccharide Biosynthesis Protein SpsA, Chain A"/>
    <property type="match status" value="1"/>
</dbReference>
<keyword evidence="5" id="KW-0328">Glycosyltransferase</keyword>